<sequence length="49" mass="5362">MMEPNYLIHADVMEGLPERPDGFFQAIIADPPHGNPRGDASGKTLKAKK</sequence>
<organism evidence="2 3">
    <name type="scientific">Actomonas aquatica</name>
    <dbReference type="NCBI Taxonomy" id="2866162"/>
    <lineage>
        <taxon>Bacteria</taxon>
        <taxon>Pseudomonadati</taxon>
        <taxon>Verrucomicrobiota</taxon>
        <taxon>Opitutia</taxon>
        <taxon>Opitutales</taxon>
        <taxon>Opitutaceae</taxon>
        <taxon>Actomonas</taxon>
    </lineage>
</organism>
<accession>A0ABZ1CAR0</accession>
<gene>
    <name evidence="2" type="ORF">K1X11_004200</name>
</gene>
<reference evidence="2 3" key="1">
    <citation type="submission" date="2023-12" db="EMBL/GenBank/DDBJ databases">
        <title>Description of an unclassified Opitutus bacterium of Verrucomicrobiota.</title>
        <authorList>
            <person name="Zhang D.-F."/>
        </authorList>
    </citation>
    <scope>NUCLEOTIDE SEQUENCE [LARGE SCALE GENOMIC DNA]</scope>
    <source>
        <strain evidence="2 3">WL0086</strain>
    </source>
</reference>
<keyword evidence="3" id="KW-1185">Reference proteome</keyword>
<dbReference type="EMBL" id="CP139781">
    <property type="protein sequence ID" value="WRQ88593.1"/>
    <property type="molecule type" value="Genomic_DNA"/>
</dbReference>
<dbReference type="InterPro" id="IPR029063">
    <property type="entry name" value="SAM-dependent_MTases_sf"/>
</dbReference>
<name>A0ABZ1CAR0_9BACT</name>
<dbReference type="Proteomes" id="UP000738431">
    <property type="component" value="Chromosome"/>
</dbReference>
<evidence type="ECO:0000256" key="1">
    <source>
        <dbReference type="SAM" id="MobiDB-lite"/>
    </source>
</evidence>
<dbReference type="RefSeq" id="WP_221033340.1">
    <property type="nucleotide sequence ID" value="NZ_CP139781.1"/>
</dbReference>
<evidence type="ECO:0000313" key="3">
    <source>
        <dbReference type="Proteomes" id="UP000738431"/>
    </source>
</evidence>
<dbReference type="SUPFAM" id="SSF53335">
    <property type="entry name" value="S-adenosyl-L-methionine-dependent methyltransferases"/>
    <property type="match status" value="1"/>
</dbReference>
<feature type="region of interest" description="Disordered" evidence="1">
    <location>
        <begin position="29"/>
        <end position="49"/>
    </location>
</feature>
<protein>
    <submittedName>
        <fullName evidence="2">Uncharacterized protein</fullName>
    </submittedName>
</protein>
<evidence type="ECO:0000313" key="2">
    <source>
        <dbReference type="EMBL" id="WRQ88593.1"/>
    </source>
</evidence>
<proteinExistence type="predicted"/>